<evidence type="ECO:0008006" key="10">
    <source>
        <dbReference type="Google" id="ProtNLM"/>
    </source>
</evidence>
<proteinExistence type="predicted"/>
<feature type="domain" description="PUL" evidence="7">
    <location>
        <begin position="512"/>
        <end position="786"/>
    </location>
</feature>
<name>A0AAD2PXL5_9STRA</name>
<dbReference type="InterPro" id="IPR019775">
    <property type="entry name" value="WD40_repeat_CS"/>
</dbReference>
<reference evidence="8" key="1">
    <citation type="submission" date="2023-08" db="EMBL/GenBank/DDBJ databases">
        <authorList>
            <person name="Audoor S."/>
            <person name="Bilcke G."/>
        </authorList>
    </citation>
    <scope>NUCLEOTIDE SEQUENCE</scope>
</reference>
<dbReference type="Pfam" id="PF09070">
    <property type="entry name" value="PFU"/>
    <property type="match status" value="1"/>
</dbReference>
<dbReference type="InterPro" id="IPR036322">
    <property type="entry name" value="WD40_repeat_dom_sf"/>
</dbReference>
<comment type="subcellular location">
    <subcellularLocation>
        <location evidence="1">Cytoplasm</location>
    </subcellularLocation>
</comment>
<organism evidence="8 9">
    <name type="scientific">Cylindrotheca closterium</name>
    <dbReference type="NCBI Taxonomy" id="2856"/>
    <lineage>
        <taxon>Eukaryota</taxon>
        <taxon>Sar</taxon>
        <taxon>Stramenopiles</taxon>
        <taxon>Ochrophyta</taxon>
        <taxon>Bacillariophyta</taxon>
        <taxon>Bacillariophyceae</taxon>
        <taxon>Bacillariophycidae</taxon>
        <taxon>Bacillariales</taxon>
        <taxon>Bacillariaceae</taxon>
        <taxon>Cylindrotheca</taxon>
    </lineage>
</organism>
<keyword evidence="9" id="KW-1185">Reference proteome</keyword>
<dbReference type="Gene3D" id="1.25.10.10">
    <property type="entry name" value="Leucine-rich Repeat Variant"/>
    <property type="match status" value="1"/>
</dbReference>
<comment type="caution">
    <text evidence="8">The sequence shown here is derived from an EMBL/GenBank/DDBJ whole genome shotgun (WGS) entry which is preliminary data.</text>
</comment>
<feature type="domain" description="PFU" evidence="6">
    <location>
        <begin position="395"/>
        <end position="491"/>
    </location>
</feature>
<dbReference type="InterPro" id="IPR038122">
    <property type="entry name" value="PFU_sf"/>
</dbReference>
<evidence type="ECO:0000259" key="6">
    <source>
        <dbReference type="PROSITE" id="PS51394"/>
    </source>
</evidence>
<keyword evidence="2" id="KW-0963">Cytoplasm</keyword>
<keyword evidence="3 5" id="KW-0853">WD repeat</keyword>
<dbReference type="GO" id="GO:0043130">
    <property type="term" value="F:ubiquitin binding"/>
    <property type="evidence" value="ECO:0007669"/>
    <property type="project" value="TreeGrafter"/>
</dbReference>
<dbReference type="InterPro" id="IPR015155">
    <property type="entry name" value="PFU"/>
</dbReference>
<dbReference type="PROSITE" id="PS00678">
    <property type="entry name" value="WD_REPEATS_1"/>
    <property type="match status" value="1"/>
</dbReference>
<dbReference type="Gene3D" id="3.10.20.870">
    <property type="entry name" value="PFU (PLAA family ubiquitin binding), C-terminal domain"/>
    <property type="match status" value="1"/>
</dbReference>
<gene>
    <name evidence="8" type="ORF">CYCCA115_LOCUS22344</name>
</gene>
<dbReference type="InterPro" id="IPR015943">
    <property type="entry name" value="WD40/YVTN_repeat-like_dom_sf"/>
</dbReference>
<protein>
    <recommendedName>
        <fullName evidence="10">Phospholipase A-2-activating protein</fullName>
    </recommendedName>
</protein>
<evidence type="ECO:0000313" key="9">
    <source>
        <dbReference type="Proteomes" id="UP001295423"/>
    </source>
</evidence>
<dbReference type="SUPFAM" id="SSF50978">
    <property type="entry name" value="WD40 repeat-like"/>
    <property type="match status" value="1"/>
</dbReference>
<evidence type="ECO:0000256" key="3">
    <source>
        <dbReference type="ARBA" id="ARBA00022574"/>
    </source>
</evidence>
<dbReference type="GO" id="GO:0005634">
    <property type="term" value="C:nucleus"/>
    <property type="evidence" value="ECO:0007669"/>
    <property type="project" value="TreeGrafter"/>
</dbReference>
<dbReference type="Gene3D" id="2.130.10.10">
    <property type="entry name" value="YVTN repeat-like/Quinoprotein amine dehydrogenase"/>
    <property type="match status" value="1"/>
</dbReference>
<dbReference type="InterPro" id="IPR011989">
    <property type="entry name" value="ARM-like"/>
</dbReference>
<dbReference type="PROSITE" id="PS51394">
    <property type="entry name" value="PFU"/>
    <property type="match status" value="1"/>
</dbReference>
<dbReference type="GO" id="GO:0043161">
    <property type="term" value="P:proteasome-mediated ubiquitin-dependent protein catabolic process"/>
    <property type="evidence" value="ECO:0007669"/>
    <property type="project" value="TreeGrafter"/>
</dbReference>
<dbReference type="AlphaFoldDB" id="A0AAD2PXL5"/>
<dbReference type="InterPro" id="IPR013535">
    <property type="entry name" value="PUL_dom"/>
</dbReference>
<keyword evidence="4" id="KW-0677">Repeat</keyword>
<sequence length="786" mass="83752">MQADWELSQQFISDSQGIRAACPLASSNQDSDEFMLVTGNQGGGLCEFGITSSSLNPISYQHNHAITAILSTSEPEAENQRYITGCKDAMIRVFSRQHELMATLKGHEKTVSSLAFASTSENKQFLVSGSWDGTAKVWDLERQMMVATLPGHENTVSVTGLTSKDPNYLQIATGSAGIAQGNMISGHTVRIWSVDVKTSEVSCLKKVANDHEGPIRNILALNETCLATCSNDGTVKLRSPETGTALSTLQFVPQQQQQHPPMLLSVAKAGEDSIVASAEDGHVVVFNLQGAGEPQILLHPACVWNVVGLPNGDICTCCDDGTLRVFTLNSDRMAPLQERETYAQLVQEAHQKKGSGPTPEEIAKLPLWEQNLQVRGNSEGQVHVFNKGGVAIAAQWSAASQSWVEVGQVMGNAGDGGAIDGVTYDHVYPIEVDQTGGGVAKLQIGYNNGENPFVAAQRFIDAYMLPQHHLNDIANYIQQRAGAAAPSLGGAAGAPGGSASVATTGIPMVSYQHLPMPGYKSFELSAKSAATTMEKMKAKIKGFGKLSEEQLQQIESLASTLTATSRYHASQIQAAELNAIINMLETFAPSEAFPALDLARLAVAHPHGAAESNAVFWDKVVVKALSMCQDTSTLEGPVAVAIPMLSIRLFANSFRGGPGSQLAVVGHLDDILTCVDSFVASSNKNVRLAVATLLYNIAHYIHTKAQDDSTIASRVITCADAILKARTYEAEAITRVLIAAGTVALANPQAKETAKSIFMVSRVEMSASPHGHVAKAVAKEVYNAMQ</sequence>
<dbReference type="Pfam" id="PF00400">
    <property type="entry name" value="WD40"/>
    <property type="match status" value="2"/>
</dbReference>
<dbReference type="InterPro" id="IPR001680">
    <property type="entry name" value="WD40_rpt"/>
</dbReference>
<dbReference type="GO" id="GO:0005737">
    <property type="term" value="C:cytoplasm"/>
    <property type="evidence" value="ECO:0007669"/>
    <property type="project" value="UniProtKB-SubCell"/>
</dbReference>
<dbReference type="PANTHER" id="PTHR19849:SF0">
    <property type="entry name" value="PHOSPHOLIPASE A-2-ACTIVATING PROTEIN"/>
    <property type="match status" value="1"/>
</dbReference>
<dbReference type="PANTHER" id="PTHR19849">
    <property type="entry name" value="PHOSPHOLIPASE A-2-ACTIVATING PROTEIN"/>
    <property type="match status" value="1"/>
</dbReference>
<dbReference type="PROSITE" id="PS50082">
    <property type="entry name" value="WD_REPEATS_2"/>
    <property type="match status" value="1"/>
</dbReference>
<dbReference type="SMART" id="SM00320">
    <property type="entry name" value="WD40"/>
    <property type="match status" value="6"/>
</dbReference>
<evidence type="ECO:0000313" key="8">
    <source>
        <dbReference type="EMBL" id="CAJ1966761.1"/>
    </source>
</evidence>
<dbReference type="EMBL" id="CAKOGP040002313">
    <property type="protein sequence ID" value="CAJ1966761.1"/>
    <property type="molecule type" value="Genomic_DNA"/>
</dbReference>
<evidence type="ECO:0000259" key="7">
    <source>
        <dbReference type="PROSITE" id="PS51396"/>
    </source>
</evidence>
<accession>A0AAD2PXL5</accession>
<dbReference type="PROSITE" id="PS50294">
    <property type="entry name" value="WD_REPEATS_REGION"/>
    <property type="match status" value="1"/>
</dbReference>
<dbReference type="PROSITE" id="PS51396">
    <property type="entry name" value="PUL"/>
    <property type="match status" value="1"/>
</dbReference>
<evidence type="ECO:0000256" key="2">
    <source>
        <dbReference type="ARBA" id="ARBA00022490"/>
    </source>
</evidence>
<dbReference type="Proteomes" id="UP001295423">
    <property type="component" value="Unassembled WGS sequence"/>
</dbReference>
<evidence type="ECO:0000256" key="1">
    <source>
        <dbReference type="ARBA" id="ARBA00004496"/>
    </source>
</evidence>
<feature type="repeat" description="WD" evidence="5">
    <location>
        <begin position="104"/>
        <end position="148"/>
    </location>
</feature>
<dbReference type="GO" id="GO:0010992">
    <property type="term" value="P:ubiquitin recycling"/>
    <property type="evidence" value="ECO:0007669"/>
    <property type="project" value="TreeGrafter"/>
</dbReference>
<evidence type="ECO:0000256" key="4">
    <source>
        <dbReference type="ARBA" id="ARBA00022737"/>
    </source>
</evidence>
<evidence type="ECO:0000256" key="5">
    <source>
        <dbReference type="PROSITE-ProRule" id="PRU00221"/>
    </source>
</evidence>
<dbReference type="Pfam" id="PF08324">
    <property type="entry name" value="PUL"/>
    <property type="match status" value="1"/>
</dbReference>